<evidence type="ECO:0000256" key="1">
    <source>
        <dbReference type="SAM" id="SignalP"/>
    </source>
</evidence>
<dbReference type="AlphaFoldDB" id="A0AAV5CQS0"/>
<keyword evidence="3" id="KW-1185">Reference proteome</keyword>
<comment type="caution">
    <text evidence="2">The sequence shown here is derived from an EMBL/GenBank/DDBJ whole genome shotgun (WGS) entry which is preliminary data.</text>
</comment>
<protein>
    <recommendedName>
        <fullName evidence="4">Secreted protein</fullName>
    </recommendedName>
</protein>
<keyword evidence="1" id="KW-0732">Signal</keyword>
<sequence>MGERLQTHPISTYVAVFSLLWASIVVENGPCLVAGYDAYLLVLVDCRRHVANRYLRNCVVPRWTMGGVRRPALLFARELVVPLGMADGGV</sequence>
<accession>A0AAV5CQS0</accession>
<reference evidence="2" key="1">
    <citation type="journal article" date="2018" name="DNA Res.">
        <title>Multiple hybrid de novo genome assembly of finger millet, an orphan allotetraploid crop.</title>
        <authorList>
            <person name="Hatakeyama M."/>
            <person name="Aluri S."/>
            <person name="Balachadran M.T."/>
            <person name="Sivarajan S.R."/>
            <person name="Patrignani A."/>
            <person name="Gruter S."/>
            <person name="Poveda L."/>
            <person name="Shimizu-Inatsugi R."/>
            <person name="Baeten J."/>
            <person name="Francoijs K.J."/>
            <person name="Nataraja K.N."/>
            <person name="Reddy Y.A.N."/>
            <person name="Phadnis S."/>
            <person name="Ravikumar R.L."/>
            <person name="Schlapbach R."/>
            <person name="Sreeman S.M."/>
            <person name="Shimizu K.K."/>
        </authorList>
    </citation>
    <scope>NUCLEOTIDE SEQUENCE</scope>
</reference>
<reference evidence="2" key="2">
    <citation type="submission" date="2021-12" db="EMBL/GenBank/DDBJ databases">
        <title>Resequencing data analysis of finger millet.</title>
        <authorList>
            <person name="Hatakeyama M."/>
            <person name="Aluri S."/>
            <person name="Balachadran M.T."/>
            <person name="Sivarajan S.R."/>
            <person name="Poveda L."/>
            <person name="Shimizu-Inatsugi R."/>
            <person name="Schlapbach R."/>
            <person name="Sreeman S.M."/>
            <person name="Shimizu K.K."/>
        </authorList>
    </citation>
    <scope>NUCLEOTIDE SEQUENCE</scope>
</reference>
<feature type="chain" id="PRO_5043808826" description="Secreted protein" evidence="1">
    <location>
        <begin position="23"/>
        <end position="90"/>
    </location>
</feature>
<proteinExistence type="predicted"/>
<evidence type="ECO:0008006" key="4">
    <source>
        <dbReference type="Google" id="ProtNLM"/>
    </source>
</evidence>
<gene>
    <name evidence="2" type="primary">ga18171</name>
    <name evidence="2" type="ORF">PR202_ga18171</name>
</gene>
<organism evidence="2 3">
    <name type="scientific">Eleusine coracana subsp. coracana</name>
    <dbReference type="NCBI Taxonomy" id="191504"/>
    <lineage>
        <taxon>Eukaryota</taxon>
        <taxon>Viridiplantae</taxon>
        <taxon>Streptophyta</taxon>
        <taxon>Embryophyta</taxon>
        <taxon>Tracheophyta</taxon>
        <taxon>Spermatophyta</taxon>
        <taxon>Magnoliopsida</taxon>
        <taxon>Liliopsida</taxon>
        <taxon>Poales</taxon>
        <taxon>Poaceae</taxon>
        <taxon>PACMAD clade</taxon>
        <taxon>Chloridoideae</taxon>
        <taxon>Cynodonteae</taxon>
        <taxon>Eleusininae</taxon>
        <taxon>Eleusine</taxon>
    </lineage>
</organism>
<dbReference type="Proteomes" id="UP001054889">
    <property type="component" value="Unassembled WGS sequence"/>
</dbReference>
<feature type="signal peptide" evidence="1">
    <location>
        <begin position="1"/>
        <end position="22"/>
    </location>
</feature>
<evidence type="ECO:0000313" key="2">
    <source>
        <dbReference type="EMBL" id="GJN00944.1"/>
    </source>
</evidence>
<dbReference type="EMBL" id="BQKI01000008">
    <property type="protein sequence ID" value="GJN00944.1"/>
    <property type="molecule type" value="Genomic_DNA"/>
</dbReference>
<evidence type="ECO:0000313" key="3">
    <source>
        <dbReference type="Proteomes" id="UP001054889"/>
    </source>
</evidence>
<name>A0AAV5CQS0_ELECO</name>